<keyword evidence="2" id="KW-1133">Transmembrane helix</keyword>
<evidence type="ECO:0000256" key="1">
    <source>
        <dbReference type="SAM" id="MobiDB-lite"/>
    </source>
</evidence>
<accession>A0A1R2BX36</accession>
<evidence type="ECO:0000256" key="2">
    <source>
        <dbReference type="SAM" id="Phobius"/>
    </source>
</evidence>
<feature type="compositionally biased region" description="Pro residues" evidence="1">
    <location>
        <begin position="276"/>
        <end position="285"/>
    </location>
</feature>
<feature type="region of interest" description="Disordered" evidence="1">
    <location>
        <begin position="220"/>
        <end position="285"/>
    </location>
</feature>
<evidence type="ECO:0000313" key="3">
    <source>
        <dbReference type="EMBL" id="OMJ81350.1"/>
    </source>
</evidence>
<proteinExistence type="predicted"/>
<name>A0A1R2BX36_9CILI</name>
<dbReference type="Proteomes" id="UP000187209">
    <property type="component" value="Unassembled WGS sequence"/>
</dbReference>
<comment type="caution">
    <text evidence="3">The sequence shown here is derived from an EMBL/GenBank/DDBJ whole genome shotgun (WGS) entry which is preliminary data.</text>
</comment>
<keyword evidence="4" id="KW-1185">Reference proteome</keyword>
<reference evidence="3 4" key="1">
    <citation type="submission" date="2016-11" db="EMBL/GenBank/DDBJ databases">
        <title>The macronuclear genome of Stentor coeruleus: a giant cell with tiny introns.</title>
        <authorList>
            <person name="Slabodnick M."/>
            <person name="Ruby J.G."/>
            <person name="Reiff S.B."/>
            <person name="Swart E.C."/>
            <person name="Gosai S."/>
            <person name="Prabakaran S."/>
            <person name="Witkowska E."/>
            <person name="Larue G.E."/>
            <person name="Fisher S."/>
            <person name="Freeman R.M."/>
            <person name="Gunawardena J."/>
            <person name="Chu W."/>
            <person name="Stover N.A."/>
            <person name="Gregory B.D."/>
            <person name="Nowacki M."/>
            <person name="Derisi J."/>
            <person name="Roy S.W."/>
            <person name="Marshall W.F."/>
            <person name="Sood P."/>
        </authorList>
    </citation>
    <scope>NUCLEOTIDE SEQUENCE [LARGE SCALE GENOMIC DNA]</scope>
    <source>
        <strain evidence="3">WM001</strain>
    </source>
</reference>
<feature type="transmembrane region" description="Helical" evidence="2">
    <location>
        <begin position="106"/>
        <end position="129"/>
    </location>
</feature>
<feature type="transmembrane region" description="Helical" evidence="2">
    <location>
        <begin position="42"/>
        <end position="59"/>
    </location>
</feature>
<sequence length="285" mass="30941">MQEQPLTIRITKQASLTSLLGLTLLIMGIFVLIFIGGNFLSFMAELTMAIVCLITSVTGKRAGALQTSLYANRYSSWSLTCLLTWSILGTLSSIMQIIVLSEVNPYYKVSFGIVFGFWCVFFVIGLSLLRNFRMVAIMYAKTFAYAQGDPLNNGYPQVYGPPGYQGQPNPNPQFGMPIYGNSGPISQQNGVYVGQPVYMQPDGQQNNFRPIPPVNNQYLPPGGASGNNQYLPPGGGLGNNQYLPPGGALGNNQYLPPGMIPANPQNLPPGQNNPQYLPPPQIPPN</sequence>
<evidence type="ECO:0000313" key="4">
    <source>
        <dbReference type="Proteomes" id="UP000187209"/>
    </source>
</evidence>
<dbReference type="EMBL" id="MPUH01000384">
    <property type="protein sequence ID" value="OMJ81350.1"/>
    <property type="molecule type" value="Genomic_DNA"/>
</dbReference>
<keyword evidence="2" id="KW-0472">Membrane</keyword>
<dbReference type="AlphaFoldDB" id="A0A1R2BX36"/>
<feature type="compositionally biased region" description="Low complexity" evidence="1">
    <location>
        <begin position="261"/>
        <end position="275"/>
    </location>
</feature>
<keyword evidence="2" id="KW-0812">Transmembrane</keyword>
<feature type="transmembrane region" description="Helical" evidence="2">
    <location>
        <begin position="79"/>
        <end position="100"/>
    </location>
</feature>
<gene>
    <name evidence="3" type="ORF">SteCoe_18203</name>
</gene>
<protein>
    <submittedName>
        <fullName evidence="3">Uncharacterized protein</fullName>
    </submittedName>
</protein>
<feature type="transmembrane region" description="Helical" evidence="2">
    <location>
        <begin position="16"/>
        <end position="36"/>
    </location>
</feature>
<organism evidence="3 4">
    <name type="scientific">Stentor coeruleus</name>
    <dbReference type="NCBI Taxonomy" id="5963"/>
    <lineage>
        <taxon>Eukaryota</taxon>
        <taxon>Sar</taxon>
        <taxon>Alveolata</taxon>
        <taxon>Ciliophora</taxon>
        <taxon>Postciliodesmatophora</taxon>
        <taxon>Heterotrichea</taxon>
        <taxon>Heterotrichida</taxon>
        <taxon>Stentoridae</taxon>
        <taxon>Stentor</taxon>
    </lineage>
</organism>